<dbReference type="PANTHER" id="PTHR34219">
    <property type="entry name" value="IRON-REGULATED INNER MEMBRANE PROTEIN-RELATED"/>
    <property type="match status" value="1"/>
</dbReference>
<organism evidence="2 3">
    <name type="scientific">Sphingomonas natans</name>
    <dbReference type="NCBI Taxonomy" id="3063330"/>
    <lineage>
        <taxon>Bacteria</taxon>
        <taxon>Pseudomonadati</taxon>
        <taxon>Pseudomonadota</taxon>
        <taxon>Alphaproteobacteria</taxon>
        <taxon>Sphingomonadales</taxon>
        <taxon>Sphingomonadaceae</taxon>
        <taxon>Sphingomonas</taxon>
    </lineage>
</organism>
<feature type="transmembrane region" description="Helical" evidence="1">
    <location>
        <begin position="406"/>
        <end position="433"/>
    </location>
</feature>
<keyword evidence="1" id="KW-1133">Transmembrane helix</keyword>
<dbReference type="RefSeq" id="WP_303545554.1">
    <property type="nucleotide sequence ID" value="NZ_JAUOTP010000009.1"/>
</dbReference>
<proteinExistence type="predicted"/>
<evidence type="ECO:0000256" key="1">
    <source>
        <dbReference type="SAM" id="Phobius"/>
    </source>
</evidence>
<feature type="transmembrane region" description="Helical" evidence="1">
    <location>
        <begin position="365"/>
        <end position="386"/>
    </location>
</feature>
<reference evidence="2" key="1">
    <citation type="submission" date="2023-07" db="EMBL/GenBank/DDBJ databases">
        <authorList>
            <person name="Kim M."/>
        </authorList>
    </citation>
    <scope>NUCLEOTIDE SEQUENCE</scope>
    <source>
        <strain evidence="2">BIUV-7</strain>
    </source>
</reference>
<name>A0ABT8YD52_9SPHN</name>
<sequence length="450" mass="48150">MAPALRAPLRAPDLYRAVWRWHFYAGLLVLPFLAWLAITGSLYLYKPEIERAFYARWMAAGPHAETPAVAPLVKRVAAETGGTVSQIVKPAAPDEAWRMSVTLADGARKMAFVDPADGHVLGLTRPGGIMGLVKDLHSLIIAGPIGNALIEIAAGWAIILVLTGIYMWWPRGTSPVIGVRGAPKQRMFWRDLHASLGLVAGGIVLFLAVTGMPWSGVWGKTVQGWVTSHALGKPQAPGGGGGEHAGHEGMASMPWATQRMAMPMDPAMKMGTPGSDIGPNRAIHAALAAGLSGAWTLTVPAAPGKPYLFSTTARAAEEERTLYVSSSDGRVLQNTGYARYGAGSRWIDWGVQTHQGLEYGEINRLVMLAGCAGLLLLAISAPVMWWKRRPTGRIAAPPRPRPQAATRGLLVIMLVCGALFPLTGLTMLAALLIDWFARRNPTRRGLLAAP</sequence>
<dbReference type="EMBL" id="JAUOTP010000009">
    <property type="protein sequence ID" value="MDO6416272.1"/>
    <property type="molecule type" value="Genomic_DNA"/>
</dbReference>
<feature type="transmembrane region" description="Helical" evidence="1">
    <location>
        <begin position="192"/>
        <end position="210"/>
    </location>
</feature>
<feature type="transmembrane region" description="Helical" evidence="1">
    <location>
        <begin position="23"/>
        <end position="45"/>
    </location>
</feature>
<evidence type="ECO:0000313" key="2">
    <source>
        <dbReference type="EMBL" id="MDO6416272.1"/>
    </source>
</evidence>
<dbReference type="Proteomes" id="UP001169764">
    <property type="component" value="Unassembled WGS sequence"/>
</dbReference>
<dbReference type="InterPro" id="IPR005625">
    <property type="entry name" value="PepSY-ass_TM"/>
</dbReference>
<protein>
    <submittedName>
        <fullName evidence="2">PepSY domain-containing protein</fullName>
    </submittedName>
</protein>
<keyword evidence="1" id="KW-0472">Membrane</keyword>
<feature type="transmembrane region" description="Helical" evidence="1">
    <location>
        <begin position="148"/>
        <end position="169"/>
    </location>
</feature>
<keyword evidence="1" id="KW-0812">Transmembrane</keyword>
<comment type="caution">
    <text evidence="2">The sequence shown here is derived from an EMBL/GenBank/DDBJ whole genome shotgun (WGS) entry which is preliminary data.</text>
</comment>
<dbReference type="PANTHER" id="PTHR34219:SF1">
    <property type="entry name" value="PEPSY DOMAIN-CONTAINING PROTEIN"/>
    <property type="match status" value="1"/>
</dbReference>
<keyword evidence="3" id="KW-1185">Reference proteome</keyword>
<dbReference type="Pfam" id="PF03929">
    <property type="entry name" value="PepSY_TM"/>
    <property type="match status" value="1"/>
</dbReference>
<gene>
    <name evidence="2" type="ORF">Q4F19_17940</name>
</gene>
<evidence type="ECO:0000313" key="3">
    <source>
        <dbReference type="Proteomes" id="UP001169764"/>
    </source>
</evidence>
<accession>A0ABT8YD52</accession>